<dbReference type="HOGENOM" id="CLU_026366_0_0_11"/>
<accession>H8G3H5</accession>
<dbReference type="PANTHER" id="PTHR42923:SF43">
    <property type="entry name" value="AMINE OXIDASE"/>
    <property type="match status" value="1"/>
</dbReference>
<dbReference type="EMBL" id="CM001466">
    <property type="protein sequence ID" value="EHY87053.1"/>
    <property type="molecule type" value="Genomic_DNA"/>
</dbReference>
<dbReference type="PANTHER" id="PTHR42923">
    <property type="entry name" value="PROTOPORPHYRINOGEN OXIDASE"/>
    <property type="match status" value="1"/>
</dbReference>
<evidence type="ECO:0000256" key="1">
    <source>
        <dbReference type="SAM" id="MobiDB-lite"/>
    </source>
</evidence>
<evidence type="ECO:0000313" key="4">
    <source>
        <dbReference type="Proteomes" id="UP000004705"/>
    </source>
</evidence>
<protein>
    <recommendedName>
        <fullName evidence="2">Amine oxidase domain-containing protein</fullName>
    </recommendedName>
</protein>
<dbReference type="PRINTS" id="PR00419">
    <property type="entry name" value="ADXRDTASE"/>
</dbReference>
<dbReference type="Proteomes" id="UP000004705">
    <property type="component" value="Chromosome"/>
</dbReference>
<reference evidence="3 4" key="1">
    <citation type="journal article" date="2012" name="Stand. Genomic Sci.">
        <title>Genome sequence of the soil bacterium Saccharomonospora azurea type strain (NA-128(T)).</title>
        <authorList>
            <person name="Klenk H.P."/>
            <person name="Held B."/>
            <person name="Lucas S."/>
            <person name="Lapidus A."/>
            <person name="Copeland A."/>
            <person name="Hammon N."/>
            <person name="Pitluck S."/>
            <person name="Goodwin L.A."/>
            <person name="Han C."/>
            <person name="Tapia R."/>
            <person name="Brambilla E.M."/>
            <person name="Potter G."/>
            <person name="Land M."/>
            <person name="Ivanova N."/>
            <person name="Rohde M."/>
            <person name="Goker M."/>
            <person name="Detter J.C."/>
            <person name="Kyrpides N.C."/>
            <person name="Woyke T."/>
        </authorList>
    </citation>
    <scope>NUCLEOTIDE SEQUENCE [LARGE SCALE GENOMIC DNA]</scope>
    <source>
        <strain evidence="3 4">NA-128</strain>
    </source>
</reference>
<organism evidence="3 4">
    <name type="scientific">Saccharomonospora azurea NA-128</name>
    <dbReference type="NCBI Taxonomy" id="882081"/>
    <lineage>
        <taxon>Bacteria</taxon>
        <taxon>Bacillati</taxon>
        <taxon>Actinomycetota</taxon>
        <taxon>Actinomycetes</taxon>
        <taxon>Pseudonocardiales</taxon>
        <taxon>Pseudonocardiaceae</taxon>
        <taxon>Saccharomonospora</taxon>
    </lineage>
</organism>
<dbReference type="OrthoDB" id="7856496at2"/>
<evidence type="ECO:0000313" key="3">
    <source>
        <dbReference type="EMBL" id="EHY87053.1"/>
    </source>
</evidence>
<dbReference type="InterPro" id="IPR036188">
    <property type="entry name" value="FAD/NAD-bd_sf"/>
</dbReference>
<dbReference type="Gene3D" id="3.50.50.60">
    <property type="entry name" value="FAD/NAD(P)-binding domain"/>
    <property type="match status" value="1"/>
</dbReference>
<dbReference type="SUPFAM" id="SSF51905">
    <property type="entry name" value="FAD/NAD(P)-binding domain"/>
    <property type="match status" value="1"/>
</dbReference>
<dbReference type="RefSeq" id="WP_005437533.1">
    <property type="nucleotide sequence ID" value="NZ_CM001466.1"/>
</dbReference>
<dbReference type="InterPro" id="IPR050464">
    <property type="entry name" value="Zeta_carotene_desat/Oxidored"/>
</dbReference>
<dbReference type="AlphaFoldDB" id="H8G3H5"/>
<name>H8G3H5_9PSEU</name>
<sequence length="528" mass="56836">MTTTVGRDPRRETLPAVPGTARVSPGHRVVVVGGGIAGLAAATGLAERGVDVDVVERRPYLGGRVGGWTVPLPDGSRTGMSRGFHAFFRQYYNLRALLARAESRTGSPLLHPVADYPLVDAHGRLDSFRALPRTPPWNALAFALRSPTFGASALLRVAARQALPLTDVRVPDVYAALDHLDAATFLDRVRFPEAARHLAFDVFSRSFFAPPDRFSAAELAVMFHLYFLGSAEGLVFDVPDRPFHTLWEPLGAYLADHGVRLRTGVAVERIDSGPDGFDVHAGGATTRADALVLATDVPGLRRLVAASPELGPPPWRERIAGLGSAPPFCVLRAWLDRPVDATRPAFLATGGRPPLDNVSVLDRYDADAAAWARRTGGSVVEVHAYAVADGDEPAVRRETERRLWQRLREVYPETRTARAVAEHSVWDADCPLFAPGSFGARPGVTTPVPGVVLAGDGIRVDLPVALMERAATTGWLAANHLLAGWGTAGHELVTVPRRGRNRALRALAARYRTRPGEGGRVAGEHVPV</sequence>
<dbReference type="Pfam" id="PF01593">
    <property type="entry name" value="Amino_oxidase"/>
    <property type="match status" value="1"/>
</dbReference>
<evidence type="ECO:0000259" key="2">
    <source>
        <dbReference type="Pfam" id="PF01593"/>
    </source>
</evidence>
<feature type="domain" description="Amine oxidase" evidence="2">
    <location>
        <begin position="36"/>
        <end position="482"/>
    </location>
</feature>
<proteinExistence type="predicted"/>
<feature type="region of interest" description="Disordered" evidence="1">
    <location>
        <begin position="1"/>
        <end position="21"/>
    </location>
</feature>
<gene>
    <name evidence="3" type="ORF">SacazDRAFT_00065</name>
</gene>
<dbReference type="InterPro" id="IPR002937">
    <property type="entry name" value="Amino_oxidase"/>
</dbReference>
<dbReference type="GO" id="GO:0016491">
    <property type="term" value="F:oxidoreductase activity"/>
    <property type="evidence" value="ECO:0007669"/>
    <property type="project" value="InterPro"/>
</dbReference>
<keyword evidence="4" id="KW-1185">Reference proteome</keyword>